<dbReference type="eggNOG" id="ENOG5031WVW">
    <property type="taxonomic scope" value="Bacteria"/>
</dbReference>
<dbReference type="RefSeq" id="WP_006840132.1">
    <property type="nucleotide sequence ID" value="NZ_GG667192.1"/>
</dbReference>
<protein>
    <submittedName>
        <fullName evidence="1">Uncharacterized protein</fullName>
    </submittedName>
</protein>
<dbReference type="STRING" id="525263.HMPREF0298_1405"/>
<comment type="caution">
    <text evidence="1">The sequence shown here is derived from an EMBL/GenBank/DDBJ whole genome shotgun (WGS) entry which is preliminary data.</text>
</comment>
<name>C0XSI5_CORLD</name>
<dbReference type="EMBL" id="ACHJ01000115">
    <property type="protein sequence ID" value="EEI16784.1"/>
    <property type="molecule type" value="Genomic_DNA"/>
</dbReference>
<proteinExistence type="predicted"/>
<gene>
    <name evidence="1" type="ORF">HMPREF0298_1405</name>
</gene>
<sequence>MATPLFVSKTVGELQVERDALEKSMLPYTVDVLRRLREENALDFNEERKLDRYESLSWLIDG</sequence>
<dbReference type="AlphaFoldDB" id="C0XSI5"/>
<dbReference type="HOGENOM" id="CLU_190535_0_0_11"/>
<reference evidence="1" key="1">
    <citation type="submission" date="2009-01" db="EMBL/GenBank/DDBJ databases">
        <authorList>
            <person name="Qin X."/>
            <person name="Bachman B."/>
            <person name="Battles P."/>
            <person name="Bell A."/>
            <person name="Bess C."/>
            <person name="Bickham C."/>
            <person name="Chaboub L."/>
            <person name="Chen D."/>
            <person name="Coyle M."/>
            <person name="Deiros D.R."/>
            <person name="Dinh H."/>
            <person name="Forbes L."/>
            <person name="Fowler G."/>
            <person name="Francisco L."/>
            <person name="Fu Q."/>
            <person name="Gubbala S."/>
            <person name="Hale W."/>
            <person name="Han Y."/>
            <person name="Hemphill L."/>
            <person name="Highlander S.K."/>
            <person name="Hirani K."/>
            <person name="Hogues M."/>
            <person name="Jackson L."/>
            <person name="Jakkamsetti A."/>
            <person name="Javaid M."/>
            <person name="Jiang H."/>
            <person name="Korchina V."/>
            <person name="Kovar C."/>
            <person name="Lara F."/>
            <person name="Lee S."/>
            <person name="Mata R."/>
            <person name="Mathew T."/>
            <person name="Moen C."/>
            <person name="Morales K."/>
            <person name="Munidasa M."/>
            <person name="Nazareth L."/>
            <person name="Ngo R."/>
            <person name="Nguyen L."/>
            <person name="Okwuonu G."/>
            <person name="Ongeri F."/>
            <person name="Patil S."/>
            <person name="Petrosino J."/>
            <person name="Pham C."/>
            <person name="Pham P."/>
            <person name="Pu L.-L."/>
            <person name="Puazo M."/>
            <person name="Raj R."/>
            <person name="Reid J."/>
            <person name="Rouhana J."/>
            <person name="Saada N."/>
            <person name="Shang Y."/>
            <person name="Simmons D."/>
            <person name="Thornton R."/>
            <person name="Warren J."/>
            <person name="Weissenberger G."/>
            <person name="Zhang J."/>
            <person name="Zhang L."/>
            <person name="Zhou C."/>
            <person name="Zhu D."/>
            <person name="Muzny D."/>
            <person name="Worley K."/>
            <person name="Gibbs R."/>
        </authorList>
    </citation>
    <scope>NUCLEOTIDE SEQUENCE [LARGE SCALE GENOMIC DNA]</scope>
    <source>
        <strain evidence="1">DSM 44291</strain>
    </source>
</reference>
<dbReference type="Proteomes" id="UP000006196">
    <property type="component" value="Unassembled WGS sequence"/>
</dbReference>
<dbReference type="OrthoDB" id="4414515at2"/>
<keyword evidence="2" id="KW-1185">Reference proteome</keyword>
<organism evidence="1 2">
    <name type="scientific">Corynebacterium lipophiloflavum (strain ATCC 700352 / DSM 44291 / CCUG 37336 / JCM 10383 / DMMZ 1944)</name>
    <dbReference type="NCBI Taxonomy" id="525263"/>
    <lineage>
        <taxon>Bacteria</taxon>
        <taxon>Bacillati</taxon>
        <taxon>Actinomycetota</taxon>
        <taxon>Actinomycetes</taxon>
        <taxon>Mycobacteriales</taxon>
        <taxon>Corynebacteriaceae</taxon>
        <taxon>Corynebacterium</taxon>
    </lineage>
</organism>
<evidence type="ECO:0000313" key="1">
    <source>
        <dbReference type="EMBL" id="EEI16784.1"/>
    </source>
</evidence>
<evidence type="ECO:0000313" key="2">
    <source>
        <dbReference type="Proteomes" id="UP000006196"/>
    </source>
</evidence>
<accession>C0XSI5</accession>